<dbReference type="PANTHER" id="PTHR30146">
    <property type="entry name" value="LACI-RELATED TRANSCRIPTIONAL REPRESSOR"/>
    <property type="match status" value="1"/>
</dbReference>
<evidence type="ECO:0000259" key="4">
    <source>
        <dbReference type="PROSITE" id="PS50932"/>
    </source>
</evidence>
<accession>A0ABU0M0T7</accession>
<reference evidence="5 6" key="1">
    <citation type="submission" date="2023-07" db="EMBL/GenBank/DDBJ databases">
        <title>Genomic Encyclopedia of Type Strains, Phase IV (KMG-IV): sequencing the most valuable type-strain genomes for metagenomic binning, comparative biology and taxonomic classification.</title>
        <authorList>
            <person name="Goeker M."/>
        </authorList>
    </citation>
    <scope>NUCLEOTIDE SEQUENCE [LARGE SCALE GENOMIC DNA]</scope>
    <source>
        <strain evidence="5 6">B1-1</strain>
    </source>
</reference>
<dbReference type="Pfam" id="PF00356">
    <property type="entry name" value="LacI"/>
    <property type="match status" value="1"/>
</dbReference>
<dbReference type="PANTHER" id="PTHR30146:SF2">
    <property type="entry name" value="HTH-TYPE TRANSCRIPTIONAL REGULATOR GNTR"/>
    <property type="match status" value="1"/>
</dbReference>
<feature type="domain" description="HTH lacI-type" evidence="4">
    <location>
        <begin position="12"/>
        <end position="66"/>
    </location>
</feature>
<keyword evidence="3" id="KW-0804">Transcription</keyword>
<dbReference type="RefSeq" id="WP_266282095.1">
    <property type="nucleotide sequence ID" value="NZ_JAPKNF010000001.1"/>
</dbReference>
<dbReference type="InterPro" id="IPR010982">
    <property type="entry name" value="Lambda_DNA-bd_dom_sf"/>
</dbReference>
<proteinExistence type="predicted"/>
<dbReference type="PROSITE" id="PS50932">
    <property type="entry name" value="HTH_LACI_2"/>
    <property type="match status" value="1"/>
</dbReference>
<dbReference type="InterPro" id="IPR046335">
    <property type="entry name" value="LacI/GalR-like_sensor"/>
</dbReference>
<dbReference type="EMBL" id="JAUSWJ010000001">
    <property type="protein sequence ID" value="MDQ0514564.1"/>
    <property type="molecule type" value="Genomic_DNA"/>
</dbReference>
<dbReference type="InterPro" id="IPR000843">
    <property type="entry name" value="HTH_LacI"/>
</dbReference>
<dbReference type="Proteomes" id="UP001223743">
    <property type="component" value="Unassembled WGS sequence"/>
</dbReference>
<dbReference type="CDD" id="cd01575">
    <property type="entry name" value="PBP1_GntR"/>
    <property type="match status" value="1"/>
</dbReference>
<dbReference type="SUPFAM" id="SSF53822">
    <property type="entry name" value="Periplasmic binding protein-like I"/>
    <property type="match status" value="1"/>
</dbReference>
<evidence type="ECO:0000256" key="1">
    <source>
        <dbReference type="ARBA" id="ARBA00023015"/>
    </source>
</evidence>
<protein>
    <submittedName>
        <fullName evidence="5">LacI family gluconate utilization system Gnt-I transcriptional repressor</fullName>
    </submittedName>
</protein>
<dbReference type="CDD" id="cd01392">
    <property type="entry name" value="HTH_LacI"/>
    <property type="match status" value="1"/>
</dbReference>
<dbReference type="InterPro" id="IPR028082">
    <property type="entry name" value="Peripla_BP_I"/>
</dbReference>
<dbReference type="Gene3D" id="3.40.50.2300">
    <property type="match status" value="2"/>
</dbReference>
<name>A0ABU0M0T7_9HYPH</name>
<gene>
    <name evidence="5" type="ORF">QO015_000177</name>
</gene>
<organism evidence="5 6">
    <name type="scientific">Kaistia geumhonensis</name>
    <dbReference type="NCBI Taxonomy" id="410839"/>
    <lineage>
        <taxon>Bacteria</taxon>
        <taxon>Pseudomonadati</taxon>
        <taxon>Pseudomonadota</taxon>
        <taxon>Alphaproteobacteria</taxon>
        <taxon>Hyphomicrobiales</taxon>
        <taxon>Kaistiaceae</taxon>
        <taxon>Kaistia</taxon>
    </lineage>
</organism>
<evidence type="ECO:0000313" key="5">
    <source>
        <dbReference type="EMBL" id="MDQ0514564.1"/>
    </source>
</evidence>
<dbReference type="SMART" id="SM00354">
    <property type="entry name" value="HTH_LACI"/>
    <property type="match status" value="1"/>
</dbReference>
<dbReference type="PROSITE" id="PS00356">
    <property type="entry name" value="HTH_LACI_1"/>
    <property type="match status" value="1"/>
</dbReference>
<keyword evidence="2" id="KW-0238">DNA-binding</keyword>
<evidence type="ECO:0000256" key="2">
    <source>
        <dbReference type="ARBA" id="ARBA00023125"/>
    </source>
</evidence>
<dbReference type="Pfam" id="PF13377">
    <property type="entry name" value="Peripla_BP_3"/>
    <property type="match status" value="1"/>
</dbReference>
<dbReference type="Gene3D" id="1.10.260.40">
    <property type="entry name" value="lambda repressor-like DNA-binding domains"/>
    <property type="match status" value="1"/>
</dbReference>
<sequence>MSGEGRDQGNRALLADVARLSGVSEITVSRVVRNKGPIAPATRERVLRAVAETGYVPNRLAGALASSGSALVGVVLPSVSNIVFADVLRGIHAALAPSGHQPVVGVTDYDRDEEERVVRSLLAWQPAAMILAGFEHTAATRAMLIAGRIRVAEIMDIDTAPIDVAVGLSHRRAGRDIARHLIARGYRRFAYVGHDWDRDRRARLRYDGLVETLAEGGLSLVGERRIAGPSSTLAGREMLAALMASGARPDVVVFSNDDMAVGGYFHCLAAGLAPRDDIALFGFNGLDIAAALPLRLSTVRTNRMLIGERAAAALVGQGDRPDAPEIIDTGYVLEAGETA</sequence>
<evidence type="ECO:0000313" key="6">
    <source>
        <dbReference type="Proteomes" id="UP001223743"/>
    </source>
</evidence>
<keyword evidence="6" id="KW-1185">Reference proteome</keyword>
<keyword evidence="1" id="KW-0805">Transcription regulation</keyword>
<evidence type="ECO:0000256" key="3">
    <source>
        <dbReference type="ARBA" id="ARBA00023163"/>
    </source>
</evidence>
<comment type="caution">
    <text evidence="5">The sequence shown here is derived from an EMBL/GenBank/DDBJ whole genome shotgun (WGS) entry which is preliminary data.</text>
</comment>
<dbReference type="SUPFAM" id="SSF47413">
    <property type="entry name" value="lambda repressor-like DNA-binding domains"/>
    <property type="match status" value="1"/>
</dbReference>